<dbReference type="EMBL" id="BOSL01000005">
    <property type="protein sequence ID" value="GIP53045.1"/>
    <property type="molecule type" value="Genomic_DNA"/>
</dbReference>
<gene>
    <name evidence="1" type="ORF">J42TS3_20800</name>
</gene>
<organism evidence="1 2">
    <name type="scientific">Paenibacillus vini</name>
    <dbReference type="NCBI Taxonomy" id="1476024"/>
    <lineage>
        <taxon>Bacteria</taxon>
        <taxon>Bacillati</taxon>
        <taxon>Bacillota</taxon>
        <taxon>Bacilli</taxon>
        <taxon>Bacillales</taxon>
        <taxon>Paenibacillaceae</taxon>
        <taxon>Paenibacillus</taxon>
    </lineage>
</organism>
<evidence type="ECO:0000313" key="2">
    <source>
        <dbReference type="Proteomes" id="UP000679992"/>
    </source>
</evidence>
<keyword evidence="2" id="KW-1185">Reference proteome</keyword>
<dbReference type="Proteomes" id="UP000679992">
    <property type="component" value="Unassembled WGS sequence"/>
</dbReference>
<sequence>MLVVLGADEYRIRYFRGGKEIIPMGKARLIRQFMSCLKLISPVRIRLGNGYKMKLIGC</sequence>
<comment type="caution">
    <text evidence="1">The sequence shown here is derived from an EMBL/GenBank/DDBJ whole genome shotgun (WGS) entry which is preliminary data.</text>
</comment>
<protein>
    <submittedName>
        <fullName evidence="1">Uncharacterized protein</fullName>
    </submittedName>
</protein>
<accession>A0ABQ4MAM7</accession>
<reference evidence="1 2" key="1">
    <citation type="submission" date="2021-03" db="EMBL/GenBank/DDBJ databases">
        <title>Antimicrobial resistance genes in bacteria isolated from Japanese honey, and their potential for conferring macrolide and lincosamide resistance in the American foulbrood pathogen Paenibacillus larvae.</title>
        <authorList>
            <person name="Okamoto M."/>
            <person name="Kumagai M."/>
            <person name="Kanamori H."/>
            <person name="Takamatsu D."/>
        </authorList>
    </citation>
    <scope>NUCLEOTIDE SEQUENCE [LARGE SCALE GENOMIC DNA]</scope>
    <source>
        <strain evidence="1 2">J42TS3</strain>
    </source>
</reference>
<proteinExistence type="predicted"/>
<evidence type="ECO:0000313" key="1">
    <source>
        <dbReference type="EMBL" id="GIP53045.1"/>
    </source>
</evidence>
<name>A0ABQ4MAM7_9BACL</name>